<dbReference type="GO" id="GO:0003723">
    <property type="term" value="F:RNA binding"/>
    <property type="evidence" value="ECO:0007669"/>
    <property type="project" value="UniProtKB-KW"/>
</dbReference>
<evidence type="ECO:0000259" key="8">
    <source>
        <dbReference type="Pfam" id="PF09770"/>
    </source>
</evidence>
<comment type="similarity">
    <text evidence="3">Belongs to the PAT1 family.</text>
</comment>
<gene>
    <name evidence="9" type="ORF">PAXRUDRAFT_822830</name>
</gene>
<dbReference type="EMBL" id="KN824862">
    <property type="protein sequence ID" value="KIK99351.1"/>
    <property type="molecule type" value="Genomic_DNA"/>
</dbReference>
<keyword evidence="10" id="KW-1185">Reference proteome</keyword>
<dbReference type="Proteomes" id="UP000054538">
    <property type="component" value="Unassembled WGS sequence"/>
</dbReference>
<dbReference type="OrthoDB" id="74835at2759"/>
<evidence type="ECO:0000256" key="7">
    <source>
        <dbReference type="SAM" id="MobiDB-lite"/>
    </source>
</evidence>
<dbReference type="InParanoid" id="A0A0D0E4M5"/>
<keyword evidence="6" id="KW-0539">Nucleus</keyword>
<dbReference type="InterPro" id="IPR039900">
    <property type="entry name" value="Pat1-like"/>
</dbReference>
<evidence type="ECO:0000256" key="6">
    <source>
        <dbReference type="ARBA" id="ARBA00023242"/>
    </source>
</evidence>
<dbReference type="Pfam" id="PF09770">
    <property type="entry name" value="PAT1"/>
    <property type="match status" value="1"/>
</dbReference>
<protein>
    <submittedName>
        <fullName evidence="9">Unplaced genomic scaffold scaffold_40, whole genome shotgun sequence</fullName>
    </submittedName>
</protein>
<feature type="compositionally biased region" description="Basic and acidic residues" evidence="7">
    <location>
        <begin position="80"/>
        <end position="99"/>
    </location>
</feature>
<dbReference type="AlphaFoldDB" id="A0A0D0E4M5"/>
<keyword evidence="4" id="KW-0963">Cytoplasm</keyword>
<dbReference type="STRING" id="930991.A0A0D0E4M5"/>
<feature type="domain" description="mRNA decay factor PAT1" evidence="8">
    <location>
        <begin position="1"/>
        <end position="1027"/>
    </location>
</feature>
<feature type="region of interest" description="Disordered" evidence="7">
    <location>
        <begin position="617"/>
        <end position="643"/>
    </location>
</feature>
<dbReference type="InterPro" id="IPR019167">
    <property type="entry name" value="PAT1_dom"/>
</dbReference>
<comment type="subcellular location">
    <subcellularLocation>
        <location evidence="2">Cytoplasm</location>
        <location evidence="2">P-body</location>
    </subcellularLocation>
    <subcellularLocation>
        <location evidence="1">Nucleus</location>
    </subcellularLocation>
</comment>
<evidence type="ECO:0000313" key="10">
    <source>
        <dbReference type="Proteomes" id="UP000054538"/>
    </source>
</evidence>
<feature type="compositionally biased region" description="Polar residues" evidence="7">
    <location>
        <begin position="805"/>
        <end position="817"/>
    </location>
</feature>
<feature type="region of interest" description="Disordered" evidence="7">
    <location>
        <begin position="43"/>
        <end position="182"/>
    </location>
</feature>
<evidence type="ECO:0000256" key="1">
    <source>
        <dbReference type="ARBA" id="ARBA00004123"/>
    </source>
</evidence>
<feature type="region of interest" description="Disordered" evidence="7">
    <location>
        <begin position="289"/>
        <end position="319"/>
    </location>
</feature>
<dbReference type="GO" id="GO:0005634">
    <property type="term" value="C:nucleus"/>
    <property type="evidence" value="ECO:0007669"/>
    <property type="project" value="UniProtKB-SubCell"/>
</dbReference>
<dbReference type="FunCoup" id="A0A0D0E4M5">
    <property type="interactions" value="144"/>
</dbReference>
<proteinExistence type="inferred from homology"/>
<evidence type="ECO:0000256" key="4">
    <source>
        <dbReference type="ARBA" id="ARBA00022490"/>
    </source>
</evidence>
<sequence>MSFFGFETSSLAQDKKNFLAGGLQESEDLAVYTWGEESYDGLGDALQEGGDELNDETFGVSGAVGKDFDFSTQTLPDPVGVEHDRRATPHQPLRERTPVQERTQTGPRTSERGVSPGLAPVLAPTAHQSLESIWDDKSPFSLLPRSNGASRASDHHRAPPSAPRSPFGPSTASSLTHGQHAPTDHWAFDQQHQPTSHGSNPSGARTVQEIEAEMRLVVQQARQRQELGLRQRELRLVEEQQLQQQLREQDRLRLLQQQQLLQQEQLRLHQQHQQQVTPPPRMVHHTQAQVQAQAQAQAQAQLPRTQSPRFHQQHQHQQQILLLQQEQERQQQERLKELQERLRMEEIERQLRAQQLSQIQHQPSLQARRQASYADLQALQQRRTHSPAAAAAAAAAAAYGAGLGGGGETPLINQHNSQFLPQNIQLQQRLLSEMAQAEFMRDMQGISQAEQDALRAEAMRKIMETERMEEKRRRKAAKIAHMSRYNDLMTQSDKDFITRIQVSQLVTQDPYAEDFYAQVYGALIRSRMGLQSGVDERVLKFGSGGGVGLGMPGQKTGSRRPSAMQKMEAQVERIVSNARLREREKGLHSLHSLQGALGKTSGRSYKAAPRQLLQVDSSTATPTLSGAHPHISKEDRPALNDNKNIDGAAREAAKLGREALGDAAGKDGVVRKEPLTQRQVLVALESLYDLVLEIEQLRRDQPFEEDEEAIVIWEAQHEDLVEQIWVGLKVLVPLETSDPHPFISLLTLEKGKRILPRLSRHITPARMLTLLTLLVACFSQLDVVKYAHLLDLPEDSHLHARNRSHSPSANKAANGQATPDREEVERQTQAFLGSVLQSILPVIAKAELRLIAGLLGLLLDRSDVVMIAQTRPAIAVLTLFMSRVEIIKQGMNGIPESTELPTPEDAQQWQLMFDHLFQLLAPHFLLLFPSTRRSLQLSATPTQHNSQGQAPPQLPNAEMLDQPVWQFLAALALHASPGQQSTLVSGLREKVLENVASAQKGWGVVDDEERTAKLSNVNLFLHALGLDSSQITV</sequence>
<dbReference type="HOGENOM" id="CLU_012622_0_0_1"/>
<dbReference type="PANTHER" id="PTHR21551">
    <property type="entry name" value="TOPOISOMERASE II-ASSOCIATED PROTEIN PAT1"/>
    <property type="match status" value="1"/>
</dbReference>
<evidence type="ECO:0000256" key="5">
    <source>
        <dbReference type="ARBA" id="ARBA00022884"/>
    </source>
</evidence>
<dbReference type="GO" id="GO:0000932">
    <property type="term" value="C:P-body"/>
    <property type="evidence" value="ECO:0007669"/>
    <property type="project" value="UniProtKB-SubCell"/>
</dbReference>
<name>A0A0D0E4M5_9AGAM</name>
<reference evidence="9 10" key="1">
    <citation type="submission" date="2014-04" db="EMBL/GenBank/DDBJ databases">
        <authorList>
            <consortium name="DOE Joint Genome Institute"/>
            <person name="Kuo A."/>
            <person name="Kohler A."/>
            <person name="Jargeat P."/>
            <person name="Nagy L.G."/>
            <person name="Floudas D."/>
            <person name="Copeland A."/>
            <person name="Barry K.W."/>
            <person name="Cichocki N."/>
            <person name="Veneault-Fourrey C."/>
            <person name="LaButti K."/>
            <person name="Lindquist E.A."/>
            <person name="Lipzen A."/>
            <person name="Lundell T."/>
            <person name="Morin E."/>
            <person name="Murat C."/>
            <person name="Sun H."/>
            <person name="Tunlid A."/>
            <person name="Henrissat B."/>
            <person name="Grigoriev I.V."/>
            <person name="Hibbett D.S."/>
            <person name="Martin F."/>
            <person name="Nordberg H.P."/>
            <person name="Cantor M.N."/>
            <person name="Hua S.X."/>
        </authorList>
    </citation>
    <scope>NUCLEOTIDE SEQUENCE [LARGE SCALE GENOMIC DNA]</scope>
    <source>
        <strain evidence="9 10">Ve08.2h10</strain>
    </source>
</reference>
<evidence type="ECO:0000256" key="2">
    <source>
        <dbReference type="ARBA" id="ARBA00004201"/>
    </source>
</evidence>
<feature type="compositionally biased region" description="Polar residues" evidence="7">
    <location>
        <begin position="168"/>
        <end position="177"/>
    </location>
</feature>
<evidence type="ECO:0000256" key="3">
    <source>
        <dbReference type="ARBA" id="ARBA00009138"/>
    </source>
</evidence>
<reference evidence="10" key="2">
    <citation type="submission" date="2015-01" db="EMBL/GenBank/DDBJ databases">
        <title>Evolutionary Origins and Diversification of the Mycorrhizal Mutualists.</title>
        <authorList>
            <consortium name="DOE Joint Genome Institute"/>
            <consortium name="Mycorrhizal Genomics Consortium"/>
            <person name="Kohler A."/>
            <person name="Kuo A."/>
            <person name="Nagy L.G."/>
            <person name="Floudas D."/>
            <person name="Copeland A."/>
            <person name="Barry K.W."/>
            <person name="Cichocki N."/>
            <person name="Veneault-Fourrey C."/>
            <person name="LaButti K."/>
            <person name="Lindquist E.A."/>
            <person name="Lipzen A."/>
            <person name="Lundell T."/>
            <person name="Morin E."/>
            <person name="Murat C."/>
            <person name="Riley R."/>
            <person name="Ohm R."/>
            <person name="Sun H."/>
            <person name="Tunlid A."/>
            <person name="Henrissat B."/>
            <person name="Grigoriev I.V."/>
            <person name="Hibbett D.S."/>
            <person name="Martin F."/>
        </authorList>
    </citation>
    <scope>NUCLEOTIDE SEQUENCE [LARGE SCALE GENOMIC DNA]</scope>
    <source>
        <strain evidence="10">Ve08.2h10</strain>
    </source>
</reference>
<dbReference type="GO" id="GO:0000290">
    <property type="term" value="P:deadenylation-dependent decapping of nuclear-transcribed mRNA"/>
    <property type="evidence" value="ECO:0007669"/>
    <property type="project" value="InterPro"/>
</dbReference>
<feature type="region of interest" description="Disordered" evidence="7">
    <location>
        <begin position="800"/>
        <end position="824"/>
    </location>
</feature>
<evidence type="ECO:0000313" key="9">
    <source>
        <dbReference type="EMBL" id="KIK99351.1"/>
    </source>
</evidence>
<keyword evidence="5" id="KW-0694">RNA-binding</keyword>
<dbReference type="GO" id="GO:0033962">
    <property type="term" value="P:P-body assembly"/>
    <property type="evidence" value="ECO:0007669"/>
    <property type="project" value="TreeGrafter"/>
</dbReference>
<feature type="compositionally biased region" description="Low complexity" evidence="7">
    <location>
        <begin position="289"/>
        <end position="301"/>
    </location>
</feature>
<accession>A0A0D0E4M5</accession>
<dbReference type="PANTHER" id="PTHR21551:SF0">
    <property type="entry name" value="PROTEIN ASSOCIATED WITH TOPO II RELATED-1, ISOFORM A"/>
    <property type="match status" value="1"/>
</dbReference>
<organism evidence="9 10">
    <name type="scientific">Paxillus rubicundulus Ve08.2h10</name>
    <dbReference type="NCBI Taxonomy" id="930991"/>
    <lineage>
        <taxon>Eukaryota</taxon>
        <taxon>Fungi</taxon>
        <taxon>Dikarya</taxon>
        <taxon>Basidiomycota</taxon>
        <taxon>Agaricomycotina</taxon>
        <taxon>Agaricomycetes</taxon>
        <taxon>Agaricomycetidae</taxon>
        <taxon>Boletales</taxon>
        <taxon>Paxilineae</taxon>
        <taxon>Paxillaceae</taxon>
        <taxon>Paxillus</taxon>
    </lineage>
</organism>